<dbReference type="Pfam" id="PF03091">
    <property type="entry name" value="CutA1"/>
    <property type="match status" value="1"/>
</dbReference>
<dbReference type="GO" id="GO:0005507">
    <property type="term" value="F:copper ion binding"/>
    <property type="evidence" value="ECO:0007669"/>
    <property type="project" value="TreeGrafter"/>
</dbReference>
<dbReference type="AlphaFoldDB" id="A0A832ZVB4"/>
<organism evidence="2 3">
    <name type="scientific">Caldiarchaeum subterraneum</name>
    <dbReference type="NCBI Taxonomy" id="311458"/>
    <lineage>
        <taxon>Archaea</taxon>
        <taxon>Nitrososphaerota</taxon>
        <taxon>Candidatus Caldarchaeales</taxon>
        <taxon>Candidatus Caldarchaeaceae</taxon>
        <taxon>Candidatus Caldarchaeum</taxon>
    </lineage>
</organism>
<comment type="caution">
    <text evidence="2">The sequence shown here is derived from an EMBL/GenBank/DDBJ whole genome shotgun (WGS) entry which is preliminary data.</text>
</comment>
<dbReference type="InterPro" id="IPR004323">
    <property type="entry name" value="Ion_tolerance_CutA"/>
</dbReference>
<dbReference type="SUPFAM" id="SSF54913">
    <property type="entry name" value="GlnB-like"/>
    <property type="match status" value="1"/>
</dbReference>
<accession>A0A832ZVB4</accession>
<dbReference type="PANTHER" id="PTHR23419">
    <property type="entry name" value="DIVALENT CATION TOLERANCE CUTA-RELATED"/>
    <property type="match status" value="1"/>
</dbReference>
<evidence type="ECO:0000313" key="3">
    <source>
        <dbReference type="Proteomes" id="UP000608579"/>
    </source>
</evidence>
<proteinExistence type="inferred from homology"/>
<dbReference type="InterPro" id="IPR011322">
    <property type="entry name" value="N-reg_PII-like_a/b"/>
</dbReference>
<dbReference type="GO" id="GO:0010038">
    <property type="term" value="P:response to metal ion"/>
    <property type="evidence" value="ECO:0007669"/>
    <property type="project" value="InterPro"/>
</dbReference>
<dbReference type="Proteomes" id="UP000608579">
    <property type="component" value="Unassembled WGS sequence"/>
</dbReference>
<comment type="similarity">
    <text evidence="1">Belongs to the CutA family.</text>
</comment>
<reference evidence="2" key="1">
    <citation type="journal article" date="2020" name="ISME J.">
        <title>Gammaproteobacteria mediating utilization of methyl-, sulfur- and petroleum organic compounds in deep ocean hydrothermal plumes.</title>
        <authorList>
            <person name="Zhou Z."/>
            <person name="Liu Y."/>
            <person name="Pan J."/>
            <person name="Cron B.R."/>
            <person name="Toner B.M."/>
            <person name="Anantharaman K."/>
            <person name="Breier J.A."/>
            <person name="Dick G.J."/>
            <person name="Li M."/>
        </authorList>
    </citation>
    <scope>NUCLEOTIDE SEQUENCE</scope>
    <source>
        <strain evidence="2">SZUA-1515</strain>
    </source>
</reference>
<evidence type="ECO:0000313" key="2">
    <source>
        <dbReference type="EMBL" id="HIQ29588.1"/>
    </source>
</evidence>
<dbReference type="EMBL" id="DQVM01000065">
    <property type="protein sequence ID" value="HIQ29588.1"/>
    <property type="molecule type" value="Genomic_DNA"/>
</dbReference>
<dbReference type="PANTHER" id="PTHR23419:SF8">
    <property type="entry name" value="FI09726P"/>
    <property type="match status" value="1"/>
</dbReference>
<name>A0A832ZVB4_CALS0</name>
<gene>
    <name evidence="2" type="ORF">EYH45_03390</name>
</gene>
<dbReference type="InterPro" id="IPR015867">
    <property type="entry name" value="N-reg_PII/ATP_PRibTrfase_C"/>
</dbReference>
<dbReference type="Gene3D" id="3.30.70.120">
    <property type="match status" value="1"/>
</dbReference>
<protein>
    <submittedName>
        <fullName evidence="2">Divalent-cation tolerance protein CutA</fullName>
    </submittedName>
</protein>
<evidence type="ECO:0000256" key="1">
    <source>
        <dbReference type="ARBA" id="ARBA00010169"/>
    </source>
</evidence>
<sequence length="106" mass="12277">MLLVLVTFPKKGEYLEFVREVVENRLAAGVNMVSVNSLYRWRGKVEEAEEVLLVIKTSAEAVKPLKEFILRNHPYEVPQIIILSPEDVHQPYLTWVLENTATDRKQ</sequence>